<feature type="domain" description="Amidohydrolase-related" evidence="1">
    <location>
        <begin position="49"/>
        <end position="403"/>
    </location>
</feature>
<dbReference type="PANTHER" id="PTHR43135">
    <property type="entry name" value="ALPHA-D-RIBOSE 1-METHYLPHOSPHONATE 5-TRIPHOSPHATE DIPHOSPHATASE"/>
    <property type="match status" value="1"/>
</dbReference>
<dbReference type="EMBL" id="QHKI01000045">
    <property type="protein sequence ID" value="RSM75982.1"/>
    <property type="molecule type" value="Genomic_DNA"/>
</dbReference>
<dbReference type="SUPFAM" id="SSF51556">
    <property type="entry name" value="Metallo-dependent hydrolases"/>
    <property type="match status" value="1"/>
</dbReference>
<accession>A0A428YYS5</accession>
<evidence type="ECO:0000313" key="3">
    <source>
        <dbReference type="Proteomes" id="UP000287547"/>
    </source>
</evidence>
<comment type="caution">
    <text evidence="2">The sequence shown here is derived from an EMBL/GenBank/DDBJ whole genome shotgun (WGS) entry which is preliminary data.</text>
</comment>
<dbReference type="AlphaFoldDB" id="A0A428YYS5"/>
<dbReference type="InterPro" id="IPR057744">
    <property type="entry name" value="OTAase-like"/>
</dbReference>
<dbReference type="Proteomes" id="UP000287547">
    <property type="component" value="Unassembled WGS sequence"/>
</dbReference>
<evidence type="ECO:0000259" key="1">
    <source>
        <dbReference type="Pfam" id="PF01979"/>
    </source>
</evidence>
<dbReference type="Gene3D" id="2.30.40.10">
    <property type="entry name" value="Urease, subunit C, domain 1"/>
    <property type="match status" value="1"/>
</dbReference>
<organism evidence="2 3">
    <name type="scientific">Kibdelosporangium aridum</name>
    <dbReference type="NCBI Taxonomy" id="2030"/>
    <lineage>
        <taxon>Bacteria</taxon>
        <taxon>Bacillati</taxon>
        <taxon>Actinomycetota</taxon>
        <taxon>Actinomycetes</taxon>
        <taxon>Pseudonocardiales</taxon>
        <taxon>Pseudonocardiaceae</taxon>
        <taxon>Kibdelosporangium</taxon>
    </lineage>
</organism>
<name>A0A428YYS5_KIBAR</name>
<dbReference type="InterPro" id="IPR011059">
    <property type="entry name" value="Metal-dep_hydrolase_composite"/>
</dbReference>
<dbReference type="GO" id="GO:0016810">
    <property type="term" value="F:hydrolase activity, acting on carbon-nitrogen (but not peptide) bonds"/>
    <property type="evidence" value="ECO:0007669"/>
    <property type="project" value="InterPro"/>
</dbReference>
<dbReference type="OrthoDB" id="3514520at2"/>
<proteinExistence type="predicted"/>
<gene>
    <name evidence="2" type="ORF">DMH04_37170</name>
</gene>
<dbReference type="SUPFAM" id="SSF51338">
    <property type="entry name" value="Composite domain of metallo-dependent hydrolases"/>
    <property type="match status" value="1"/>
</dbReference>
<reference evidence="2 3" key="1">
    <citation type="submission" date="2018-05" db="EMBL/GenBank/DDBJ databases">
        <title>Evolution of GPA BGCs.</title>
        <authorList>
            <person name="Waglechner N."/>
            <person name="Wright G.D."/>
        </authorList>
    </citation>
    <scope>NUCLEOTIDE SEQUENCE [LARGE SCALE GENOMIC DNA]</scope>
    <source>
        <strain evidence="2 3">A82846</strain>
    </source>
</reference>
<dbReference type="Pfam" id="PF01979">
    <property type="entry name" value="Amidohydro_1"/>
    <property type="match status" value="1"/>
</dbReference>
<protein>
    <submittedName>
        <fullName evidence="2">Peptidase M38</fullName>
    </submittedName>
</protein>
<dbReference type="InterPro" id="IPR032466">
    <property type="entry name" value="Metal_Hydrolase"/>
</dbReference>
<dbReference type="PANTHER" id="PTHR43135:SF3">
    <property type="entry name" value="ALPHA-D-RIBOSE 1-METHYLPHOSPHONATE 5-TRIPHOSPHATE DIPHOSPHATASE"/>
    <property type="match status" value="1"/>
</dbReference>
<sequence>MWLVGATVVDGLGGEPVAGQPVLVENGRIMRVGGHVPAGAEVLDCAGMTLVPGLIDAHVHFGMSSNLQASVTHQLSVAELAADMFANCAQTLEAGFTTVRDTGGIDNGLAGVVASGKIPGPRILHCGPVLCQTGGHGHLAPEWEPTADWVQHEIPGLRAWTMLTDGPDAMRRNAREAFRRGASFLKLCVTGGVVSFHDKLSDTQFTQEEIAVAVEEATARGAYVTVHAHNNTGVRTAIAAGVKCVEHGSEIDDEVAALMSEKDVALVPTLAVIDMVLGDAATIGLPAHIAERALTVREGMINAIYAARRAGVRIGLGSDLIGPNQRNRGDELVVRSKVETPMAALVSATRENAEILGLAEEIGTIEVGKRADIVGFDVNPLDDPSVFADRERVTLVMQNGTVVKDTR</sequence>
<evidence type="ECO:0000313" key="2">
    <source>
        <dbReference type="EMBL" id="RSM75982.1"/>
    </source>
</evidence>
<dbReference type="CDD" id="cd01299">
    <property type="entry name" value="Met_dep_hydrolase_A"/>
    <property type="match status" value="1"/>
</dbReference>
<dbReference type="InterPro" id="IPR051781">
    <property type="entry name" value="Metallo-dep_Hydrolase"/>
</dbReference>
<dbReference type="Gene3D" id="3.20.20.140">
    <property type="entry name" value="Metal-dependent hydrolases"/>
    <property type="match status" value="1"/>
</dbReference>
<dbReference type="InterPro" id="IPR006680">
    <property type="entry name" value="Amidohydro-rel"/>
</dbReference>